<evidence type="ECO:0000256" key="1">
    <source>
        <dbReference type="SAM" id="MobiDB-lite"/>
    </source>
</evidence>
<name>A0A521FPP7_9SPHI</name>
<reference evidence="3 4" key="1">
    <citation type="submission" date="2017-05" db="EMBL/GenBank/DDBJ databases">
        <authorList>
            <person name="Varghese N."/>
            <person name="Submissions S."/>
        </authorList>
    </citation>
    <scope>NUCLEOTIDE SEQUENCE [LARGE SCALE GENOMIC DNA]</scope>
    <source>
        <strain evidence="3 4">DSM 19036</strain>
    </source>
</reference>
<gene>
    <name evidence="3" type="ORF">SAMN06265348_115131</name>
</gene>
<evidence type="ECO:0000313" key="4">
    <source>
        <dbReference type="Proteomes" id="UP000320300"/>
    </source>
</evidence>
<dbReference type="Proteomes" id="UP000320300">
    <property type="component" value="Unassembled WGS sequence"/>
</dbReference>
<evidence type="ECO:0000313" key="3">
    <source>
        <dbReference type="EMBL" id="SMO98074.1"/>
    </source>
</evidence>
<feature type="domain" description="MobA/VirD2-like nuclease" evidence="2">
    <location>
        <begin position="17"/>
        <end position="151"/>
    </location>
</feature>
<proteinExistence type="predicted"/>
<keyword evidence="4" id="KW-1185">Reference proteome</keyword>
<organism evidence="3 4">
    <name type="scientific">Pedobacter westerhofensis</name>
    <dbReference type="NCBI Taxonomy" id="425512"/>
    <lineage>
        <taxon>Bacteria</taxon>
        <taxon>Pseudomonadati</taxon>
        <taxon>Bacteroidota</taxon>
        <taxon>Sphingobacteriia</taxon>
        <taxon>Sphingobacteriales</taxon>
        <taxon>Sphingobacteriaceae</taxon>
        <taxon>Pedobacter</taxon>
    </lineage>
</organism>
<dbReference type="EMBL" id="FXTN01000015">
    <property type="protein sequence ID" value="SMO98074.1"/>
    <property type="molecule type" value="Genomic_DNA"/>
</dbReference>
<evidence type="ECO:0000259" key="2">
    <source>
        <dbReference type="Pfam" id="PF03432"/>
    </source>
</evidence>
<feature type="compositionally biased region" description="Basic residues" evidence="1">
    <location>
        <begin position="406"/>
        <end position="419"/>
    </location>
</feature>
<sequence>MVARIKIGTSIRGILHYNENKVAEGEAKLILASGFAGEIENMTFHNKLQRFEHLTELKPTVKTNALHISLNFDSSEKISSSKMQEIAIAYMEKIGFGDQPYLVYRHNDAGHQHLHIATTSIQRNSEAINLHNIGRTLSEPARKSIEKEFDLVVAESKKFKQESGLKPADLEKAKYGRSSTKRQISNVLAGVIKEYKYTSIGELNAVLRQFNVTANRGKEDTEMFAKKGLIYSLVDKKGNKIGVSIKASAFYSKPTLRNLEKRFGTNKEKRKPFRQGLIKKISKVLSKYERFTIETLNAELKRDSVTLVLRKNDQGRIYGTTFIDHKNKVVFNGSDLGKLYSANSIAAQISSSDQLRSYLKPTDSQSSYLKSEPSKSANTYLEPIATRGILDELLGKSQPDYMPGIPRKKKKKRNQGLTL</sequence>
<feature type="region of interest" description="Disordered" evidence="1">
    <location>
        <begin position="398"/>
        <end position="419"/>
    </location>
</feature>
<dbReference type="InterPro" id="IPR005094">
    <property type="entry name" value="Endonuclease_MobA/VirD2"/>
</dbReference>
<dbReference type="Pfam" id="PF03432">
    <property type="entry name" value="Relaxase"/>
    <property type="match status" value="1"/>
</dbReference>
<accession>A0A521FPP7</accession>
<dbReference type="RefSeq" id="WP_142530939.1">
    <property type="nucleotide sequence ID" value="NZ_CBCSJO010000014.1"/>
</dbReference>
<protein>
    <submittedName>
        <fullName evidence="3">Relaxase/Mobilisation nuclease domain-containing protein</fullName>
    </submittedName>
</protein>
<dbReference type="OrthoDB" id="915634at2"/>
<dbReference type="AlphaFoldDB" id="A0A521FPP7"/>